<reference evidence="2 3" key="1">
    <citation type="journal article" date="2019" name="Sci. Rep.">
        <title>Orb-weaving spider Araneus ventricosus genome elucidates the spidroin gene catalogue.</title>
        <authorList>
            <person name="Kono N."/>
            <person name="Nakamura H."/>
            <person name="Ohtoshi R."/>
            <person name="Moran D.A.P."/>
            <person name="Shinohara A."/>
            <person name="Yoshida Y."/>
            <person name="Fujiwara M."/>
            <person name="Mori M."/>
            <person name="Tomita M."/>
            <person name="Arakawa K."/>
        </authorList>
    </citation>
    <scope>NUCLEOTIDE SEQUENCE [LARGE SCALE GENOMIC DNA]</scope>
</reference>
<feature type="compositionally biased region" description="Basic and acidic residues" evidence="1">
    <location>
        <begin position="57"/>
        <end position="72"/>
    </location>
</feature>
<feature type="compositionally biased region" description="Polar residues" evidence="1">
    <location>
        <begin position="38"/>
        <end position="56"/>
    </location>
</feature>
<feature type="non-terminal residue" evidence="2">
    <location>
        <position position="1"/>
    </location>
</feature>
<sequence length="72" mass="7994">SYVLLTERHTDASGYGIGSRVSLFYSDWVGFAVNVRNPNSTPATNRGTRIDFSSTTGRREGRGLRIENINKT</sequence>
<protein>
    <submittedName>
        <fullName evidence="2">Uncharacterized protein</fullName>
    </submittedName>
</protein>
<gene>
    <name evidence="2" type="ORF">AVEN_253996_1</name>
</gene>
<keyword evidence="3" id="KW-1185">Reference proteome</keyword>
<evidence type="ECO:0000313" key="2">
    <source>
        <dbReference type="EMBL" id="GBM24474.1"/>
    </source>
</evidence>
<feature type="region of interest" description="Disordered" evidence="1">
    <location>
        <begin position="38"/>
        <end position="72"/>
    </location>
</feature>
<evidence type="ECO:0000256" key="1">
    <source>
        <dbReference type="SAM" id="MobiDB-lite"/>
    </source>
</evidence>
<name>A0A4Y2E9E9_ARAVE</name>
<organism evidence="2 3">
    <name type="scientific">Araneus ventricosus</name>
    <name type="common">Orbweaver spider</name>
    <name type="synonym">Epeira ventricosa</name>
    <dbReference type="NCBI Taxonomy" id="182803"/>
    <lineage>
        <taxon>Eukaryota</taxon>
        <taxon>Metazoa</taxon>
        <taxon>Ecdysozoa</taxon>
        <taxon>Arthropoda</taxon>
        <taxon>Chelicerata</taxon>
        <taxon>Arachnida</taxon>
        <taxon>Araneae</taxon>
        <taxon>Araneomorphae</taxon>
        <taxon>Entelegynae</taxon>
        <taxon>Araneoidea</taxon>
        <taxon>Araneidae</taxon>
        <taxon>Araneus</taxon>
    </lineage>
</organism>
<accession>A0A4Y2E9E9</accession>
<dbReference type="AlphaFoldDB" id="A0A4Y2E9E9"/>
<evidence type="ECO:0000313" key="3">
    <source>
        <dbReference type="Proteomes" id="UP000499080"/>
    </source>
</evidence>
<proteinExistence type="predicted"/>
<comment type="caution">
    <text evidence="2">The sequence shown here is derived from an EMBL/GenBank/DDBJ whole genome shotgun (WGS) entry which is preliminary data.</text>
</comment>
<dbReference type="Proteomes" id="UP000499080">
    <property type="component" value="Unassembled WGS sequence"/>
</dbReference>
<dbReference type="EMBL" id="BGPR01000520">
    <property type="protein sequence ID" value="GBM24474.1"/>
    <property type="molecule type" value="Genomic_DNA"/>
</dbReference>